<dbReference type="Gene3D" id="1.25.40.10">
    <property type="entry name" value="Tetratricopeptide repeat domain"/>
    <property type="match status" value="1"/>
</dbReference>
<sequence length="938" mass="104754">MAHTIQRLSLYALISALEKDLRDFLSLHISPLVDGNKLLPPELSQKATERYRKENPETDVPDLEELLEYLDLGDEVQLIRSHERRLDSITQTYIRRYYLGLEGVVPIRNRVMHARPLEFDDLSRVSDLTSELVKSHGALWANLRTTRKELERDPEFAAGMTIPDAIDESAKLLHNLPQAEFDDTGFVARERELSDLKKALAGPYPVVTVAGEGGLGKTALALKACYDLLDDAESGLDAIVWTTAKATKLTLSEIEVIEGAISTSLGIIESAASLLGRQNETSAIDDLLSHLKNNRILLVIDNLETVIDQNIQNLVSQIPLGSKILITTRIGLGAFNFPIPLLPLSAKDAAFYFRRAARVWGVPDLSTLSNALVDGYCVKLQRNPLFIKWFIQSVRAGKRPTVLTSNPRMFLQFCLQNVFNSLSDDARLVASTLSSVNGSQTVASVAFYTDLDSLRIQSALSVLMTSSLVSGERGRSSEDEDRYLLSPLARMYIQQFIRPRADEQKRLIAKQNELRSAQEEFSARAGTDTFDPRFVLVREKDDFIVAKILTVATERILRNDIVGAEGELQKAADLSPNYFEVHRVKAMMLDAAGDVFGAEASYEAAISLAPNRASLRLWFGQFLSKRLGDQERALNEILKAEEFAPQSANVKLECARILQFHRKFEEAQQRLDHVEKVDLLSARTRRAHLDLRLQNKFRHAEFHESLGEFVSALVCFEAAREIIQTAPAALIDQTTLRHIAKSNRSLLKLKRSLLGSPEEKRVIAIEGWISQPMGGRKADLDTLQLSSPEQILPPNRGRLNQVHKNYAFIDTGGARFFFHRGSWIGRVDFTELKEGSVIEFEIGPSSKDKGPCAINVKPLNDLPMSAKDQKIEKGSIKSVSGSFGFITTDSGRDIFFHRTNCTAATRFRALRKGERVRFIVGSHEGRAVALNVECYSGL</sequence>
<protein>
    <submittedName>
        <fullName evidence="3">NB-ARC domain-containing protein</fullName>
    </submittedName>
</protein>
<name>A0A560ECS3_9BRAD</name>
<evidence type="ECO:0000256" key="1">
    <source>
        <dbReference type="RuleBase" id="RU000408"/>
    </source>
</evidence>
<dbReference type="InterPro" id="IPR011129">
    <property type="entry name" value="CSD"/>
</dbReference>
<dbReference type="Gene3D" id="3.40.50.300">
    <property type="entry name" value="P-loop containing nucleotide triphosphate hydrolases"/>
    <property type="match status" value="1"/>
</dbReference>
<dbReference type="InterPro" id="IPR002182">
    <property type="entry name" value="NB-ARC"/>
</dbReference>
<dbReference type="Pfam" id="PF00313">
    <property type="entry name" value="CSD"/>
    <property type="match status" value="1"/>
</dbReference>
<dbReference type="RefSeq" id="WP_145657616.1">
    <property type="nucleotide sequence ID" value="NZ_VITK01000001.1"/>
</dbReference>
<organism evidence="3 4">
    <name type="scientific">Bradyrhizobium stylosanthis</name>
    <dbReference type="NCBI Taxonomy" id="1803665"/>
    <lineage>
        <taxon>Bacteria</taxon>
        <taxon>Pseudomonadati</taxon>
        <taxon>Pseudomonadota</taxon>
        <taxon>Alphaproteobacteria</taxon>
        <taxon>Hyphomicrobiales</taxon>
        <taxon>Nitrobacteraceae</taxon>
        <taxon>Bradyrhizobium</taxon>
    </lineage>
</organism>
<gene>
    <name evidence="3" type="ORF">FBZ96_101999</name>
</gene>
<dbReference type="GO" id="GO:0005829">
    <property type="term" value="C:cytosol"/>
    <property type="evidence" value="ECO:0007669"/>
    <property type="project" value="UniProtKB-ARBA"/>
</dbReference>
<accession>A0A560ECS3</accession>
<comment type="caution">
    <text evidence="3">The sequence shown here is derived from an EMBL/GenBank/DDBJ whole genome shotgun (WGS) entry which is preliminary data.</text>
</comment>
<dbReference type="InterPro" id="IPR011990">
    <property type="entry name" value="TPR-like_helical_dom_sf"/>
</dbReference>
<proteinExistence type="predicted"/>
<dbReference type="PROSITE" id="PS51857">
    <property type="entry name" value="CSD_2"/>
    <property type="match status" value="1"/>
</dbReference>
<dbReference type="SMART" id="SM00357">
    <property type="entry name" value="CSP"/>
    <property type="match status" value="2"/>
</dbReference>
<dbReference type="InterPro" id="IPR027417">
    <property type="entry name" value="P-loop_NTPase"/>
</dbReference>
<dbReference type="SUPFAM" id="SSF52540">
    <property type="entry name" value="P-loop containing nucleoside triphosphate hydrolases"/>
    <property type="match status" value="1"/>
</dbReference>
<dbReference type="Pfam" id="PF00931">
    <property type="entry name" value="NB-ARC"/>
    <property type="match status" value="1"/>
</dbReference>
<dbReference type="InterPro" id="IPR002059">
    <property type="entry name" value="CSP_DNA-bd"/>
</dbReference>
<dbReference type="InterPro" id="IPR012340">
    <property type="entry name" value="NA-bd_OB-fold"/>
</dbReference>
<dbReference type="EMBL" id="VITK01000001">
    <property type="protein sequence ID" value="TWB07181.1"/>
    <property type="molecule type" value="Genomic_DNA"/>
</dbReference>
<dbReference type="GO" id="GO:0003676">
    <property type="term" value="F:nucleic acid binding"/>
    <property type="evidence" value="ECO:0007669"/>
    <property type="project" value="InterPro"/>
</dbReference>
<evidence type="ECO:0000313" key="3">
    <source>
        <dbReference type="EMBL" id="TWB07181.1"/>
    </source>
</evidence>
<dbReference type="OrthoDB" id="9811542at2"/>
<comment type="subcellular location">
    <subcellularLocation>
        <location evidence="1">Cytoplasm</location>
    </subcellularLocation>
</comment>
<dbReference type="SUPFAM" id="SSF48452">
    <property type="entry name" value="TPR-like"/>
    <property type="match status" value="1"/>
</dbReference>
<dbReference type="SUPFAM" id="SSF50249">
    <property type="entry name" value="Nucleic acid-binding proteins"/>
    <property type="match status" value="2"/>
</dbReference>
<dbReference type="PROSITE" id="PS00352">
    <property type="entry name" value="CSD_1"/>
    <property type="match status" value="1"/>
</dbReference>
<dbReference type="PANTHER" id="PTHR46565">
    <property type="entry name" value="COLD SHOCK DOMAIN PROTEIN 2"/>
    <property type="match status" value="1"/>
</dbReference>
<dbReference type="GO" id="GO:0043531">
    <property type="term" value="F:ADP binding"/>
    <property type="evidence" value="ECO:0007669"/>
    <property type="project" value="InterPro"/>
</dbReference>
<dbReference type="InterPro" id="IPR019844">
    <property type="entry name" value="CSD_CS"/>
</dbReference>
<reference evidence="3 4" key="1">
    <citation type="submission" date="2019-06" db="EMBL/GenBank/DDBJ databases">
        <title>Genomic Encyclopedia of Type Strains, Phase IV (KMG-V): Genome sequencing to study the core and pangenomes of soil and plant-associated prokaryotes.</title>
        <authorList>
            <person name="Whitman W."/>
        </authorList>
    </citation>
    <scope>NUCLEOTIDE SEQUENCE [LARGE SCALE GENOMIC DNA]</scope>
    <source>
        <strain evidence="3 4">BR 510</strain>
    </source>
</reference>
<evidence type="ECO:0000313" key="4">
    <source>
        <dbReference type="Proteomes" id="UP000319949"/>
    </source>
</evidence>
<dbReference type="Proteomes" id="UP000319949">
    <property type="component" value="Unassembled WGS sequence"/>
</dbReference>
<keyword evidence="4" id="KW-1185">Reference proteome</keyword>
<dbReference type="PANTHER" id="PTHR46565:SF20">
    <property type="entry name" value="COLD SHOCK DOMAIN-CONTAINING PROTEIN 4"/>
    <property type="match status" value="1"/>
</dbReference>
<dbReference type="Gene3D" id="2.40.50.140">
    <property type="entry name" value="Nucleic acid-binding proteins"/>
    <property type="match status" value="2"/>
</dbReference>
<dbReference type="AlphaFoldDB" id="A0A560ECS3"/>
<evidence type="ECO:0000259" key="2">
    <source>
        <dbReference type="PROSITE" id="PS51857"/>
    </source>
</evidence>
<feature type="domain" description="CSD" evidence="2">
    <location>
        <begin position="871"/>
        <end position="934"/>
    </location>
</feature>